<dbReference type="InterPro" id="IPR009057">
    <property type="entry name" value="Homeodomain-like_sf"/>
</dbReference>
<dbReference type="InterPro" id="IPR049445">
    <property type="entry name" value="TetR_SbtR-like_C"/>
</dbReference>
<dbReference type="EMBL" id="VMNX01000209">
    <property type="protein sequence ID" value="MPY53667.1"/>
    <property type="molecule type" value="Genomic_DNA"/>
</dbReference>
<evidence type="ECO:0000256" key="5">
    <source>
        <dbReference type="SAM" id="MobiDB-lite"/>
    </source>
</evidence>
<dbReference type="RefSeq" id="WP_152867757.1">
    <property type="nucleotide sequence ID" value="NZ_VMNX01000209.1"/>
</dbReference>
<evidence type="ECO:0000256" key="4">
    <source>
        <dbReference type="PROSITE-ProRule" id="PRU00335"/>
    </source>
</evidence>
<evidence type="ECO:0000256" key="2">
    <source>
        <dbReference type="ARBA" id="ARBA00023125"/>
    </source>
</evidence>
<evidence type="ECO:0000313" key="7">
    <source>
        <dbReference type="EMBL" id="MPY53667.1"/>
    </source>
</evidence>
<sequence>MPAGSSRMKPSSAAVSPREPGRRADARHNRGRILEAGRALFAARGLDVPMAAVARRAGVGVATLYRHFPTREALITTVFADQITACTTVVDDALAEPDPWDGFRLVIEKMCVMNALDRGFSAAFLTAFPDATDFEREHVRVERGFATLVQRAKDTGRLRADFERSDLSLLLMANNGITAGSTEAAVAASRRLAALLLHSFRADLTDRTAPLPPPARLAP</sequence>
<accession>A0A5N8X257</accession>
<dbReference type="PROSITE" id="PS50977">
    <property type="entry name" value="HTH_TETR_2"/>
    <property type="match status" value="1"/>
</dbReference>
<name>A0A5N8X257_9ACTN</name>
<feature type="region of interest" description="Disordered" evidence="5">
    <location>
        <begin position="1"/>
        <end position="29"/>
    </location>
</feature>
<keyword evidence="1" id="KW-0805">Transcription regulation</keyword>
<dbReference type="GO" id="GO:0000976">
    <property type="term" value="F:transcription cis-regulatory region binding"/>
    <property type="evidence" value="ECO:0007669"/>
    <property type="project" value="TreeGrafter"/>
</dbReference>
<proteinExistence type="predicted"/>
<feature type="DNA-binding region" description="H-T-H motif" evidence="4">
    <location>
        <begin position="49"/>
        <end position="68"/>
    </location>
</feature>
<organism evidence="7 8">
    <name type="scientific">Streptomyces acidicola</name>
    <dbReference type="NCBI Taxonomy" id="2596892"/>
    <lineage>
        <taxon>Bacteria</taxon>
        <taxon>Bacillati</taxon>
        <taxon>Actinomycetota</taxon>
        <taxon>Actinomycetes</taxon>
        <taxon>Kitasatosporales</taxon>
        <taxon>Streptomycetaceae</taxon>
        <taxon>Streptomyces</taxon>
    </lineage>
</organism>
<dbReference type="GO" id="GO:0003700">
    <property type="term" value="F:DNA-binding transcription factor activity"/>
    <property type="evidence" value="ECO:0007669"/>
    <property type="project" value="TreeGrafter"/>
</dbReference>
<keyword evidence="8" id="KW-1185">Reference proteome</keyword>
<dbReference type="Pfam" id="PF21597">
    <property type="entry name" value="TetR_C_43"/>
    <property type="match status" value="1"/>
</dbReference>
<dbReference type="AlphaFoldDB" id="A0A5N8X257"/>
<keyword evidence="3" id="KW-0804">Transcription</keyword>
<gene>
    <name evidence="7" type="ORF">FPZ41_35930</name>
</gene>
<reference evidence="7 8" key="1">
    <citation type="submission" date="2019-09" db="EMBL/GenBank/DDBJ databases">
        <authorList>
            <person name="Duangmal K."/>
            <person name="Teo W.F.A."/>
            <person name="Lipun K."/>
        </authorList>
    </citation>
    <scope>NUCLEOTIDE SEQUENCE [LARGE SCALE GENOMIC DNA]</scope>
    <source>
        <strain evidence="7 8">K1PN6</strain>
    </source>
</reference>
<evidence type="ECO:0000259" key="6">
    <source>
        <dbReference type="PROSITE" id="PS50977"/>
    </source>
</evidence>
<dbReference type="PANTHER" id="PTHR30055:SF234">
    <property type="entry name" value="HTH-TYPE TRANSCRIPTIONAL REGULATOR BETI"/>
    <property type="match status" value="1"/>
</dbReference>
<evidence type="ECO:0000256" key="1">
    <source>
        <dbReference type="ARBA" id="ARBA00023015"/>
    </source>
</evidence>
<evidence type="ECO:0000313" key="8">
    <source>
        <dbReference type="Proteomes" id="UP000373149"/>
    </source>
</evidence>
<feature type="non-terminal residue" evidence="7">
    <location>
        <position position="219"/>
    </location>
</feature>
<keyword evidence="2 4" id="KW-0238">DNA-binding</keyword>
<dbReference type="InterPro" id="IPR036271">
    <property type="entry name" value="Tet_transcr_reg_TetR-rel_C_sf"/>
</dbReference>
<feature type="compositionally biased region" description="Basic and acidic residues" evidence="5">
    <location>
        <begin position="19"/>
        <end position="29"/>
    </location>
</feature>
<dbReference type="SUPFAM" id="SSF48498">
    <property type="entry name" value="Tetracyclin repressor-like, C-terminal domain"/>
    <property type="match status" value="1"/>
</dbReference>
<feature type="domain" description="HTH tetR-type" evidence="6">
    <location>
        <begin position="27"/>
        <end position="86"/>
    </location>
</feature>
<dbReference type="PRINTS" id="PR00455">
    <property type="entry name" value="HTHTETR"/>
</dbReference>
<comment type="caution">
    <text evidence="7">The sequence shown here is derived from an EMBL/GenBank/DDBJ whole genome shotgun (WGS) entry which is preliminary data.</text>
</comment>
<dbReference type="Pfam" id="PF00440">
    <property type="entry name" value="TetR_N"/>
    <property type="match status" value="1"/>
</dbReference>
<dbReference type="Gene3D" id="1.10.357.10">
    <property type="entry name" value="Tetracycline Repressor, domain 2"/>
    <property type="match status" value="1"/>
</dbReference>
<dbReference type="Proteomes" id="UP000373149">
    <property type="component" value="Unassembled WGS sequence"/>
</dbReference>
<dbReference type="PANTHER" id="PTHR30055">
    <property type="entry name" value="HTH-TYPE TRANSCRIPTIONAL REGULATOR RUTR"/>
    <property type="match status" value="1"/>
</dbReference>
<dbReference type="SUPFAM" id="SSF46689">
    <property type="entry name" value="Homeodomain-like"/>
    <property type="match status" value="1"/>
</dbReference>
<protein>
    <submittedName>
        <fullName evidence="7">TetR/AcrR family transcriptional regulator</fullName>
    </submittedName>
</protein>
<dbReference type="InterPro" id="IPR050109">
    <property type="entry name" value="HTH-type_TetR-like_transc_reg"/>
</dbReference>
<dbReference type="InterPro" id="IPR001647">
    <property type="entry name" value="HTH_TetR"/>
</dbReference>
<evidence type="ECO:0000256" key="3">
    <source>
        <dbReference type="ARBA" id="ARBA00023163"/>
    </source>
</evidence>